<evidence type="ECO:0000256" key="1">
    <source>
        <dbReference type="ARBA" id="ARBA00003572"/>
    </source>
</evidence>
<evidence type="ECO:0000313" key="14">
    <source>
        <dbReference type="EMBL" id="TCD71355.1"/>
    </source>
</evidence>
<dbReference type="EMBL" id="RWJN01000007">
    <property type="protein sequence ID" value="TCD71355.1"/>
    <property type="molecule type" value="Genomic_DNA"/>
</dbReference>
<dbReference type="UniPathway" id="UPA00276">
    <property type="reaction ID" value="UER00406"/>
</dbReference>
<dbReference type="Gene3D" id="2.40.30.30">
    <property type="entry name" value="Riboflavin kinase-like"/>
    <property type="match status" value="1"/>
</dbReference>
<keyword evidence="10" id="KW-0067">ATP-binding</keyword>
<evidence type="ECO:0000256" key="3">
    <source>
        <dbReference type="ARBA" id="ARBA00010108"/>
    </source>
</evidence>
<keyword evidence="14" id="KW-0418">Kinase</keyword>
<evidence type="ECO:0000256" key="5">
    <source>
        <dbReference type="ARBA" id="ARBA00017394"/>
    </source>
</evidence>
<gene>
    <name evidence="14" type="primary">FMN1</name>
    <name evidence="14" type="ORF">EIP91_011126</name>
</gene>
<evidence type="ECO:0000259" key="13">
    <source>
        <dbReference type="SMART" id="SM00904"/>
    </source>
</evidence>
<dbReference type="EC" id="2.7.1.26" evidence="4"/>
<evidence type="ECO:0000256" key="8">
    <source>
        <dbReference type="ARBA" id="ARBA00022679"/>
    </source>
</evidence>
<comment type="caution">
    <text evidence="14">The sequence shown here is derived from an EMBL/GenBank/DDBJ whole genome shotgun (WGS) entry which is preliminary data.</text>
</comment>
<evidence type="ECO:0000256" key="11">
    <source>
        <dbReference type="ARBA" id="ARBA00029960"/>
    </source>
</evidence>
<dbReference type="GO" id="GO:0009398">
    <property type="term" value="P:FMN biosynthetic process"/>
    <property type="evidence" value="ECO:0007669"/>
    <property type="project" value="UniProtKB-UniPathway"/>
</dbReference>
<evidence type="ECO:0000256" key="7">
    <source>
        <dbReference type="ARBA" id="ARBA00022643"/>
    </source>
</evidence>
<dbReference type="PANTHER" id="PTHR22749">
    <property type="entry name" value="RIBOFLAVIN KINASE/FMN ADENYLYLTRANSFERASE"/>
    <property type="match status" value="1"/>
</dbReference>
<proteinExistence type="inferred from homology"/>
<reference evidence="14 15" key="1">
    <citation type="submission" date="2018-11" db="EMBL/GenBank/DDBJ databases">
        <title>Genome assembly of Steccherinum ochraceum LE-BIN_3174, the white-rot fungus of the Steccherinaceae family (The Residual Polyporoid clade, Polyporales, Basidiomycota).</title>
        <authorList>
            <person name="Fedorova T.V."/>
            <person name="Glazunova O.A."/>
            <person name="Landesman E.O."/>
            <person name="Moiseenko K.V."/>
            <person name="Psurtseva N.V."/>
            <person name="Savinova O.S."/>
            <person name="Shakhova N.V."/>
            <person name="Tyazhelova T.V."/>
            <person name="Vasina D.V."/>
        </authorList>
    </citation>
    <scope>NUCLEOTIDE SEQUENCE [LARGE SCALE GENOMIC DNA]</scope>
    <source>
        <strain evidence="14 15">LE-BIN_3174</strain>
    </source>
</reference>
<protein>
    <recommendedName>
        <fullName evidence="5">Riboflavin kinase</fullName>
        <ecNumber evidence="4">2.7.1.26</ecNumber>
    </recommendedName>
    <alternativeName>
        <fullName evidence="11">Flavin mononucleotide kinase 1</fullName>
    </alternativeName>
</protein>
<dbReference type="GO" id="GO:0005739">
    <property type="term" value="C:mitochondrion"/>
    <property type="evidence" value="ECO:0007669"/>
    <property type="project" value="TreeGrafter"/>
</dbReference>
<comment type="pathway">
    <text evidence="2">Cofactor biosynthesis; FMN biosynthesis; FMN from riboflavin (ATP route): step 1/1.</text>
</comment>
<comment type="function">
    <text evidence="1">Catalyzes the phosphorylation of riboflavin (vitamin B2) to form flavin mononucleotide (FMN) coenzyme.</text>
</comment>
<dbReference type="AlphaFoldDB" id="A0A4R0RWT0"/>
<evidence type="ECO:0000256" key="10">
    <source>
        <dbReference type="ARBA" id="ARBA00022840"/>
    </source>
</evidence>
<dbReference type="SMART" id="SM00904">
    <property type="entry name" value="Flavokinase"/>
    <property type="match status" value="1"/>
</dbReference>
<evidence type="ECO:0000313" key="15">
    <source>
        <dbReference type="Proteomes" id="UP000292702"/>
    </source>
</evidence>
<evidence type="ECO:0000256" key="2">
    <source>
        <dbReference type="ARBA" id="ARBA00005201"/>
    </source>
</evidence>
<keyword evidence="8" id="KW-0808">Transferase</keyword>
<dbReference type="GO" id="GO:0008531">
    <property type="term" value="F:riboflavin kinase activity"/>
    <property type="evidence" value="ECO:0007669"/>
    <property type="project" value="UniProtKB-EC"/>
</dbReference>
<dbReference type="GO" id="GO:0005524">
    <property type="term" value="F:ATP binding"/>
    <property type="evidence" value="ECO:0007669"/>
    <property type="project" value="UniProtKB-KW"/>
</dbReference>
<dbReference type="InterPro" id="IPR015865">
    <property type="entry name" value="Riboflavin_kinase_bac/euk"/>
</dbReference>
<keyword evidence="9" id="KW-0547">Nucleotide-binding</keyword>
<feature type="region of interest" description="Disordered" evidence="12">
    <location>
        <begin position="1"/>
        <end position="21"/>
    </location>
</feature>
<evidence type="ECO:0000256" key="4">
    <source>
        <dbReference type="ARBA" id="ARBA00012105"/>
    </source>
</evidence>
<comment type="similarity">
    <text evidence="3">Belongs to the flavokinase family.</text>
</comment>
<dbReference type="SUPFAM" id="SSF82114">
    <property type="entry name" value="Riboflavin kinase-like"/>
    <property type="match status" value="1"/>
</dbReference>
<dbReference type="Pfam" id="PF01687">
    <property type="entry name" value="Flavokinase"/>
    <property type="match status" value="1"/>
</dbReference>
<dbReference type="GO" id="GO:0009231">
    <property type="term" value="P:riboflavin biosynthetic process"/>
    <property type="evidence" value="ECO:0007669"/>
    <property type="project" value="InterPro"/>
</dbReference>
<evidence type="ECO:0000256" key="12">
    <source>
        <dbReference type="SAM" id="MobiDB-lite"/>
    </source>
</evidence>
<keyword evidence="15" id="KW-1185">Reference proteome</keyword>
<accession>A0A4R0RWT0</accession>
<sequence>MVQTAEIVSEGQPAAAPVRTDTARKLRPEMVGPDTPEEPFPIYLSGKVAKGFGRGGKELGCPTANLEESSLVQIESKTRRTGVYYGYARVAQAAEGDNDVLPMVMSVGYNPYYKNEKLTAEIHVMHEFKSDFYGYEMRAVILGYIRPEYDYVSRDALIEDIDTDKQVALRSLSRSKYEEFKTDKHFFESDSEHPNGDGEVGGVRL</sequence>
<evidence type="ECO:0000256" key="9">
    <source>
        <dbReference type="ARBA" id="ARBA00022741"/>
    </source>
</evidence>
<dbReference type="STRING" id="92696.A0A4R0RWT0"/>
<dbReference type="OrthoDB" id="276388at2759"/>
<feature type="domain" description="Riboflavin kinase" evidence="13">
    <location>
        <begin position="43"/>
        <end position="173"/>
    </location>
</feature>
<keyword evidence="7" id="KW-0288">FMN</keyword>
<keyword evidence="6" id="KW-0285">Flavoprotein</keyword>
<dbReference type="PANTHER" id="PTHR22749:SF6">
    <property type="entry name" value="RIBOFLAVIN KINASE"/>
    <property type="match status" value="1"/>
</dbReference>
<organism evidence="14 15">
    <name type="scientific">Steccherinum ochraceum</name>
    <dbReference type="NCBI Taxonomy" id="92696"/>
    <lineage>
        <taxon>Eukaryota</taxon>
        <taxon>Fungi</taxon>
        <taxon>Dikarya</taxon>
        <taxon>Basidiomycota</taxon>
        <taxon>Agaricomycotina</taxon>
        <taxon>Agaricomycetes</taxon>
        <taxon>Polyporales</taxon>
        <taxon>Steccherinaceae</taxon>
        <taxon>Steccherinum</taxon>
    </lineage>
</organism>
<dbReference type="InterPro" id="IPR023468">
    <property type="entry name" value="Riboflavin_kinase"/>
</dbReference>
<dbReference type="Proteomes" id="UP000292702">
    <property type="component" value="Unassembled WGS sequence"/>
</dbReference>
<name>A0A4R0RWT0_9APHY</name>
<evidence type="ECO:0000256" key="6">
    <source>
        <dbReference type="ARBA" id="ARBA00022630"/>
    </source>
</evidence>
<dbReference type="InterPro" id="IPR023465">
    <property type="entry name" value="Riboflavin_kinase_dom_sf"/>
</dbReference>